<dbReference type="Pfam" id="PF00884">
    <property type="entry name" value="Sulfatase"/>
    <property type="match status" value="1"/>
</dbReference>
<keyword evidence="2" id="KW-0479">Metal-binding</keyword>
<evidence type="ECO:0000259" key="5">
    <source>
        <dbReference type="Pfam" id="PF00884"/>
    </source>
</evidence>
<dbReference type="EMBL" id="JACXIY010000013">
    <property type="protein sequence ID" value="MBD2869019.1"/>
    <property type="molecule type" value="Genomic_DNA"/>
</dbReference>
<dbReference type="CDD" id="cd16152">
    <property type="entry name" value="sulfatase_like"/>
    <property type="match status" value="1"/>
</dbReference>
<name>A0A927CK54_9BACL</name>
<comment type="similarity">
    <text evidence="1">Belongs to the sulfatase family.</text>
</comment>
<dbReference type="InterPro" id="IPR017850">
    <property type="entry name" value="Alkaline_phosphatase_core_sf"/>
</dbReference>
<proteinExistence type="inferred from homology"/>
<accession>A0A927CK54</accession>
<evidence type="ECO:0000313" key="7">
    <source>
        <dbReference type="Proteomes" id="UP000632125"/>
    </source>
</evidence>
<evidence type="ECO:0000256" key="1">
    <source>
        <dbReference type="ARBA" id="ARBA00008779"/>
    </source>
</evidence>
<dbReference type="Gene3D" id="3.40.720.10">
    <property type="entry name" value="Alkaline Phosphatase, subunit A"/>
    <property type="match status" value="1"/>
</dbReference>
<dbReference type="PANTHER" id="PTHR42693:SF53">
    <property type="entry name" value="ENDO-4-O-SULFATASE"/>
    <property type="match status" value="1"/>
</dbReference>
<evidence type="ECO:0000256" key="4">
    <source>
        <dbReference type="ARBA" id="ARBA00022837"/>
    </source>
</evidence>
<dbReference type="GO" id="GO:0046872">
    <property type="term" value="F:metal ion binding"/>
    <property type="evidence" value="ECO:0007669"/>
    <property type="project" value="UniProtKB-KW"/>
</dbReference>
<keyword evidence="4" id="KW-0106">Calcium</keyword>
<dbReference type="AlphaFoldDB" id="A0A927CK54"/>
<sequence length="455" mass="51276">MSNLNQQCKQPNVIVFFTDQQRWDTTGAHGNPLGLTPNFDRIAREGTHLYHTFTCQPVCGPARSCLQTGKYATTTGCYRNGIPLPRDEKALAHYFKENGYQTGYIGKWHLSGREPVPAEERGGYEYWLASNVLEFSSDAYDTVLYDEDCRPVKLPGYRVDAQTDAAIRFIDRYQEQPFFLFLSYLEPHHQNHTDNYPAPDGYEGNYIDGWMPPDLKKFGGTAPQHLPGYYGMVKRLDEALGRLMDALKSLNKLEDTIILFTSDHGNHFKTRNGEYKRSAHEASIRVPTALYGPGFMQGGQVRSLVSLLDLPPTLLDAAGIEVPAGMQGRSVMPLVRREATVWPGEVFLQISESQVGRAIRTERWKYAVVAADKDGWNDSGSDRYREDVLYDLQADPYEQTNLAGMESYRSVADHLKERLIARMAEAGERPPVIEPAEPVSAGARRVSVEELRVKV</sequence>
<evidence type="ECO:0000256" key="2">
    <source>
        <dbReference type="ARBA" id="ARBA00022723"/>
    </source>
</evidence>
<keyword evidence="7" id="KW-1185">Reference proteome</keyword>
<dbReference type="InterPro" id="IPR024607">
    <property type="entry name" value="Sulfatase_CS"/>
</dbReference>
<keyword evidence="3 6" id="KW-0378">Hydrolase</keyword>
<organism evidence="6 7">
    <name type="scientific">Paenibacillus arenilitoris</name>
    <dbReference type="NCBI Taxonomy" id="2772299"/>
    <lineage>
        <taxon>Bacteria</taxon>
        <taxon>Bacillati</taxon>
        <taxon>Bacillota</taxon>
        <taxon>Bacilli</taxon>
        <taxon>Bacillales</taxon>
        <taxon>Paenibacillaceae</taxon>
        <taxon>Paenibacillus</taxon>
    </lineage>
</organism>
<dbReference type="RefSeq" id="WP_190860786.1">
    <property type="nucleotide sequence ID" value="NZ_JACXIY010000013.1"/>
</dbReference>
<protein>
    <submittedName>
        <fullName evidence="6">Sulfatase-like hydrolase/transferase</fullName>
    </submittedName>
</protein>
<reference evidence="6" key="1">
    <citation type="submission" date="2020-09" db="EMBL/GenBank/DDBJ databases">
        <title>A novel bacterium of genus Paenibacillus, isolated from South China Sea.</title>
        <authorList>
            <person name="Huang H."/>
            <person name="Mo K."/>
            <person name="Hu Y."/>
        </authorList>
    </citation>
    <scope>NUCLEOTIDE SEQUENCE</scope>
    <source>
        <strain evidence="6">IB182493</strain>
    </source>
</reference>
<evidence type="ECO:0000256" key="3">
    <source>
        <dbReference type="ARBA" id="ARBA00022801"/>
    </source>
</evidence>
<dbReference type="InterPro" id="IPR000917">
    <property type="entry name" value="Sulfatase_N"/>
</dbReference>
<dbReference type="GO" id="GO:0004065">
    <property type="term" value="F:arylsulfatase activity"/>
    <property type="evidence" value="ECO:0007669"/>
    <property type="project" value="TreeGrafter"/>
</dbReference>
<dbReference type="Proteomes" id="UP000632125">
    <property type="component" value="Unassembled WGS sequence"/>
</dbReference>
<dbReference type="InterPro" id="IPR050738">
    <property type="entry name" value="Sulfatase"/>
</dbReference>
<evidence type="ECO:0000313" key="6">
    <source>
        <dbReference type="EMBL" id="MBD2869019.1"/>
    </source>
</evidence>
<feature type="domain" description="Sulfatase N-terminal" evidence="5">
    <location>
        <begin position="11"/>
        <end position="320"/>
    </location>
</feature>
<gene>
    <name evidence="6" type="ORF">IDH41_10550</name>
</gene>
<dbReference type="PROSITE" id="PS00149">
    <property type="entry name" value="SULFATASE_2"/>
    <property type="match status" value="1"/>
</dbReference>
<comment type="caution">
    <text evidence="6">The sequence shown here is derived from an EMBL/GenBank/DDBJ whole genome shotgun (WGS) entry which is preliminary data.</text>
</comment>
<dbReference type="SUPFAM" id="SSF53649">
    <property type="entry name" value="Alkaline phosphatase-like"/>
    <property type="match status" value="1"/>
</dbReference>
<dbReference type="PANTHER" id="PTHR42693">
    <property type="entry name" value="ARYLSULFATASE FAMILY MEMBER"/>
    <property type="match status" value="1"/>
</dbReference>